<reference evidence="2 3" key="1">
    <citation type="submission" date="2014-11" db="EMBL/GenBank/DDBJ databases">
        <title>Genome sequence and analysis of novel Kurthia sp.</title>
        <authorList>
            <person name="Lawson J.N."/>
            <person name="Gonzalez J.E."/>
            <person name="Rinauldi L."/>
            <person name="Xuan Z."/>
            <person name="Firman A."/>
            <person name="Shaddox L."/>
            <person name="Trudeau A."/>
            <person name="Shah S."/>
            <person name="Reiman D."/>
        </authorList>
    </citation>
    <scope>NUCLEOTIDE SEQUENCE [LARGE SCALE GENOMIC DNA]</scope>
    <source>
        <strain evidence="2 3">3B1D</strain>
    </source>
</reference>
<dbReference type="PANTHER" id="PTHR34297:SF1">
    <property type="entry name" value="ASP23_GLS24 FAMILY ENVELOPE STRESS RESPONSE PROTEIN"/>
    <property type="match status" value="1"/>
</dbReference>
<sequence length="134" mass="14417">MAEQVVKSLPQTTPEGKEELGSIEVAPEVIEVIAGIATTEVEGIFGTRGSFASGVAEKFGKKVHGKGIKTEWTAEGLVVDVYCVVQYGSQVAKVAAKVQKQIREAIENMTALTTKEVNVHITGIQFEQDQQKAE</sequence>
<evidence type="ECO:0008006" key="4">
    <source>
        <dbReference type="Google" id="ProtNLM"/>
    </source>
</evidence>
<proteinExistence type="inferred from homology"/>
<evidence type="ECO:0000313" key="3">
    <source>
        <dbReference type="Proteomes" id="UP000288623"/>
    </source>
</evidence>
<evidence type="ECO:0000313" key="2">
    <source>
        <dbReference type="EMBL" id="RUS57352.1"/>
    </source>
</evidence>
<accession>A0A433RVN4</accession>
<protein>
    <recommendedName>
        <fullName evidence="4">Alkaline-shock protein</fullName>
    </recommendedName>
</protein>
<dbReference type="AlphaFoldDB" id="A0A433RVN4"/>
<keyword evidence="3" id="KW-1185">Reference proteome</keyword>
<evidence type="ECO:0000256" key="1">
    <source>
        <dbReference type="ARBA" id="ARBA00005721"/>
    </source>
</evidence>
<dbReference type="Proteomes" id="UP000288623">
    <property type="component" value="Unassembled WGS sequence"/>
</dbReference>
<gene>
    <name evidence="2" type="ORF">QI30_07175</name>
</gene>
<comment type="similarity">
    <text evidence="1">Belongs to the asp23 family.</text>
</comment>
<name>A0A433RVN4_9BACL</name>
<dbReference type="PANTHER" id="PTHR34297">
    <property type="entry name" value="HYPOTHETICAL CYTOSOLIC PROTEIN-RELATED"/>
    <property type="match status" value="1"/>
</dbReference>
<dbReference type="Pfam" id="PF03780">
    <property type="entry name" value="Asp23"/>
    <property type="match status" value="1"/>
</dbReference>
<dbReference type="RefSeq" id="WP_126990256.1">
    <property type="nucleotide sequence ID" value="NZ_JTFC01000026.1"/>
</dbReference>
<dbReference type="OrthoDB" id="9793465at2"/>
<comment type="caution">
    <text evidence="2">The sequence shown here is derived from an EMBL/GenBank/DDBJ whole genome shotgun (WGS) entry which is preliminary data.</text>
</comment>
<organism evidence="2 3">
    <name type="scientific">Candidatus Kurthia intestinigallinarum</name>
    <dbReference type="NCBI Taxonomy" id="1562256"/>
    <lineage>
        <taxon>Bacteria</taxon>
        <taxon>Bacillati</taxon>
        <taxon>Bacillota</taxon>
        <taxon>Bacilli</taxon>
        <taxon>Bacillales</taxon>
        <taxon>Caryophanaceae</taxon>
        <taxon>Kurthia</taxon>
    </lineage>
</organism>
<dbReference type="EMBL" id="JTFC01000026">
    <property type="protein sequence ID" value="RUS57352.1"/>
    <property type="molecule type" value="Genomic_DNA"/>
</dbReference>
<dbReference type="InterPro" id="IPR005531">
    <property type="entry name" value="Asp23"/>
</dbReference>